<evidence type="ECO:0000313" key="3">
    <source>
        <dbReference type="Proteomes" id="UP001595953"/>
    </source>
</evidence>
<evidence type="ECO:0000256" key="1">
    <source>
        <dbReference type="SAM" id="Phobius"/>
    </source>
</evidence>
<name>A0ABV9N256_9FLAO</name>
<gene>
    <name evidence="2" type="ORF">ACFO5O_04935</name>
</gene>
<dbReference type="EMBL" id="JBHSGP010000008">
    <property type="protein sequence ID" value="MFC4721650.1"/>
    <property type="molecule type" value="Genomic_DNA"/>
</dbReference>
<feature type="transmembrane region" description="Helical" evidence="1">
    <location>
        <begin position="181"/>
        <end position="202"/>
    </location>
</feature>
<dbReference type="Proteomes" id="UP001595953">
    <property type="component" value="Unassembled WGS sequence"/>
</dbReference>
<dbReference type="RefSeq" id="WP_387961490.1">
    <property type="nucleotide sequence ID" value="NZ_JBHSGP010000008.1"/>
</dbReference>
<keyword evidence="1" id="KW-0472">Membrane</keyword>
<organism evidence="2 3">
    <name type="scientific">Geojedonia litorea</name>
    <dbReference type="NCBI Taxonomy" id="1268269"/>
    <lineage>
        <taxon>Bacteria</taxon>
        <taxon>Pseudomonadati</taxon>
        <taxon>Bacteroidota</taxon>
        <taxon>Flavobacteriia</taxon>
        <taxon>Flavobacteriales</taxon>
        <taxon>Flavobacteriaceae</taxon>
        <taxon>Geojedonia</taxon>
    </lineage>
</organism>
<protein>
    <submittedName>
        <fullName evidence="2">DUF998 domain-containing protein</fullName>
    </submittedName>
</protein>
<keyword evidence="1" id="KW-1133">Transmembrane helix</keyword>
<dbReference type="Pfam" id="PF06197">
    <property type="entry name" value="DUF998"/>
    <property type="match status" value="1"/>
</dbReference>
<feature type="transmembrane region" description="Helical" evidence="1">
    <location>
        <begin position="156"/>
        <end position="175"/>
    </location>
</feature>
<feature type="transmembrane region" description="Helical" evidence="1">
    <location>
        <begin position="7"/>
        <end position="34"/>
    </location>
</feature>
<feature type="transmembrane region" description="Helical" evidence="1">
    <location>
        <begin position="84"/>
        <end position="103"/>
    </location>
</feature>
<sequence length="208" mass="23262">MIANRIFWLGIIGASLFIVTALIGGFMIADYSHIENLISESYAIDTEYGFQLRFYGFIPSSIALTLFGLLALRIFPKSNLTNWGFLGFALFYGLGTLIVSLFPCDAGCNKTFIHPSLSQVIHNISGGLTYLIVPLCLIFIGLGSKNWANSTRFSNISLTLGGIALLFVFIFFNNYEDDFIGLYQRIIEGCILVWVIYCSFFLKNYKTS</sequence>
<keyword evidence="3" id="KW-1185">Reference proteome</keyword>
<comment type="caution">
    <text evidence="2">The sequence shown here is derived from an EMBL/GenBank/DDBJ whole genome shotgun (WGS) entry which is preliminary data.</text>
</comment>
<feature type="transmembrane region" description="Helical" evidence="1">
    <location>
        <begin position="54"/>
        <end position="72"/>
    </location>
</feature>
<keyword evidence="1" id="KW-0812">Transmembrane</keyword>
<feature type="transmembrane region" description="Helical" evidence="1">
    <location>
        <begin position="123"/>
        <end position="144"/>
    </location>
</feature>
<accession>A0ABV9N256</accession>
<reference evidence="3" key="1">
    <citation type="journal article" date="2019" name="Int. J. Syst. Evol. Microbiol.">
        <title>The Global Catalogue of Microorganisms (GCM) 10K type strain sequencing project: providing services to taxonomists for standard genome sequencing and annotation.</title>
        <authorList>
            <consortium name="The Broad Institute Genomics Platform"/>
            <consortium name="The Broad Institute Genome Sequencing Center for Infectious Disease"/>
            <person name="Wu L."/>
            <person name="Ma J."/>
        </authorList>
    </citation>
    <scope>NUCLEOTIDE SEQUENCE [LARGE SCALE GENOMIC DNA]</scope>
    <source>
        <strain evidence="3">CCUG 63682</strain>
    </source>
</reference>
<evidence type="ECO:0000313" key="2">
    <source>
        <dbReference type="EMBL" id="MFC4721650.1"/>
    </source>
</evidence>
<dbReference type="InterPro" id="IPR009339">
    <property type="entry name" value="DUF998"/>
</dbReference>
<proteinExistence type="predicted"/>